<evidence type="ECO:0000313" key="3">
    <source>
        <dbReference type="Proteomes" id="UP000252008"/>
    </source>
</evidence>
<sequence length="104" mass="11952">MAFKLTYSDGQESEHDDDTVWEIDDGVLMLGREKDKWSVYLSPSHWAVLEVGASKPKDKNSDDDDSEDDSDDKKSDEKSDEDKKEDDKEDDKEDEDKKKDSSDD</sequence>
<dbReference type="STRING" id="39692.BST38_24835"/>
<gene>
    <name evidence="2" type="ORF">MPP7335_05637</name>
</gene>
<dbReference type="EMBL" id="UEGS01000001">
    <property type="protein sequence ID" value="SRX83853.1"/>
    <property type="molecule type" value="Genomic_DNA"/>
</dbReference>
<feature type="compositionally biased region" description="Acidic residues" evidence="1">
    <location>
        <begin position="61"/>
        <end position="70"/>
    </location>
</feature>
<name>A0A375YRY9_MYCPF</name>
<feature type="region of interest" description="Disordered" evidence="1">
    <location>
        <begin position="50"/>
        <end position="104"/>
    </location>
</feature>
<protein>
    <submittedName>
        <fullName evidence="2">Uncharacterized protein</fullName>
    </submittedName>
</protein>
<feature type="compositionally biased region" description="Basic and acidic residues" evidence="1">
    <location>
        <begin position="95"/>
        <end position="104"/>
    </location>
</feature>
<keyword evidence="3" id="KW-1185">Reference proteome</keyword>
<dbReference type="Proteomes" id="UP000252008">
    <property type="component" value="Unassembled WGS sequence"/>
</dbReference>
<reference evidence="2 3" key="1">
    <citation type="submission" date="2018-05" db="EMBL/GenBank/DDBJ databases">
        <authorList>
            <consortium name="IHU Genomes"/>
        </authorList>
    </citation>
    <scope>NUCLEOTIDE SEQUENCE [LARGE SCALE GENOMIC DNA]</scope>
    <source>
        <strain evidence="2 3">P7335</strain>
    </source>
</reference>
<evidence type="ECO:0000256" key="1">
    <source>
        <dbReference type="SAM" id="MobiDB-lite"/>
    </source>
</evidence>
<feature type="region of interest" description="Disordered" evidence="1">
    <location>
        <begin position="1"/>
        <end position="20"/>
    </location>
</feature>
<dbReference type="AlphaFoldDB" id="A0A375YRY9"/>
<organism evidence="2 3">
    <name type="scientific">Mycolicibacterium parafortuitum</name>
    <name type="common">Mycobacterium parafortuitum</name>
    <dbReference type="NCBI Taxonomy" id="39692"/>
    <lineage>
        <taxon>Bacteria</taxon>
        <taxon>Bacillati</taxon>
        <taxon>Actinomycetota</taxon>
        <taxon>Actinomycetes</taxon>
        <taxon>Mycobacteriales</taxon>
        <taxon>Mycobacteriaceae</taxon>
        <taxon>Mycolicibacterium</taxon>
    </lineage>
</organism>
<accession>A0A375YRY9</accession>
<dbReference type="RefSeq" id="WP_083146142.1">
    <property type="nucleotide sequence ID" value="NZ_MVID01000030.1"/>
</dbReference>
<evidence type="ECO:0000313" key="2">
    <source>
        <dbReference type="EMBL" id="SRX83853.1"/>
    </source>
</evidence>
<feature type="compositionally biased region" description="Basic and acidic residues" evidence="1">
    <location>
        <begin position="71"/>
        <end position="86"/>
    </location>
</feature>
<proteinExistence type="predicted"/>